<accession>A0A3N1XFX3</accession>
<protein>
    <submittedName>
        <fullName evidence="1">Uncharacterized protein</fullName>
    </submittedName>
</protein>
<comment type="caution">
    <text evidence="1">The sequence shown here is derived from an EMBL/GenBank/DDBJ whole genome shotgun (WGS) entry which is preliminary data.</text>
</comment>
<keyword evidence="2" id="KW-1185">Reference proteome</keyword>
<dbReference type="AlphaFoldDB" id="A0A3N1XFX3"/>
<proteinExistence type="predicted"/>
<gene>
    <name evidence="1" type="ORF">EDD66_11243</name>
</gene>
<dbReference type="EMBL" id="RJVG01000012">
    <property type="protein sequence ID" value="ROR23912.1"/>
    <property type="molecule type" value="Genomic_DNA"/>
</dbReference>
<reference evidence="1 2" key="1">
    <citation type="submission" date="2018-11" db="EMBL/GenBank/DDBJ databases">
        <title>Genomic Encyclopedia of Type Strains, Phase IV (KMG-IV): sequencing the most valuable type-strain genomes for metagenomic binning, comparative biology and taxonomic classification.</title>
        <authorList>
            <person name="Goeker M."/>
        </authorList>
    </citation>
    <scope>NUCLEOTIDE SEQUENCE [LARGE SCALE GENOMIC DNA]</scope>
    <source>
        <strain evidence="1 2">DSM 26537</strain>
    </source>
</reference>
<evidence type="ECO:0000313" key="1">
    <source>
        <dbReference type="EMBL" id="ROR23912.1"/>
    </source>
</evidence>
<sequence>MLSIIGRIFGKLQYNEYKGCEKYDKYEFKTIKKNE</sequence>
<dbReference type="Proteomes" id="UP000273083">
    <property type="component" value="Unassembled WGS sequence"/>
</dbReference>
<name>A0A3N1XFX3_9FIRM</name>
<organism evidence="1 2">
    <name type="scientific">Mobilisporobacter senegalensis</name>
    <dbReference type="NCBI Taxonomy" id="1329262"/>
    <lineage>
        <taxon>Bacteria</taxon>
        <taxon>Bacillati</taxon>
        <taxon>Bacillota</taxon>
        <taxon>Clostridia</taxon>
        <taxon>Lachnospirales</taxon>
        <taxon>Lachnospiraceae</taxon>
        <taxon>Mobilisporobacter</taxon>
    </lineage>
</organism>
<evidence type="ECO:0000313" key="2">
    <source>
        <dbReference type="Proteomes" id="UP000273083"/>
    </source>
</evidence>